<keyword evidence="2 4" id="KW-0863">Zinc-finger</keyword>
<dbReference type="InterPro" id="IPR050143">
    <property type="entry name" value="TRIM/RBCC"/>
</dbReference>
<keyword evidence="10" id="KW-1185">Reference proteome</keyword>
<dbReference type="Bgee" id="ENSLACG00000005029">
    <property type="expression patterns" value="Expressed in post-anal tail muscle and 1 other cell type or tissue"/>
</dbReference>
<keyword evidence="5" id="KW-0175">Coiled coil</keyword>
<dbReference type="InterPro" id="IPR000315">
    <property type="entry name" value="Znf_B-box"/>
</dbReference>
<dbReference type="SMART" id="SM00336">
    <property type="entry name" value="BBOX"/>
    <property type="match status" value="1"/>
</dbReference>
<dbReference type="GeneTree" id="ENSGT00970000193390"/>
<dbReference type="SMART" id="SM00589">
    <property type="entry name" value="PRY"/>
    <property type="match status" value="1"/>
</dbReference>
<reference evidence="9" key="2">
    <citation type="submission" date="2025-08" db="UniProtKB">
        <authorList>
            <consortium name="Ensembl"/>
        </authorList>
    </citation>
    <scope>IDENTIFICATION</scope>
</reference>
<dbReference type="Pfam" id="PF13765">
    <property type="entry name" value="PRY"/>
    <property type="match status" value="1"/>
</dbReference>
<evidence type="ECO:0000256" key="2">
    <source>
        <dbReference type="ARBA" id="ARBA00022771"/>
    </source>
</evidence>
<dbReference type="FunCoup" id="H3A7N8">
    <property type="interactions" value="180"/>
</dbReference>
<keyword evidence="3" id="KW-0862">Zinc</keyword>
<dbReference type="EMBL" id="AFYH01224616">
    <property type="status" value="NOT_ANNOTATED_CDS"/>
    <property type="molecule type" value="Genomic_DNA"/>
</dbReference>
<dbReference type="CDD" id="cd13733">
    <property type="entry name" value="SPRY_PRY_C-I_1"/>
    <property type="match status" value="1"/>
</dbReference>
<dbReference type="InterPro" id="IPR001870">
    <property type="entry name" value="B30.2/SPRY"/>
</dbReference>
<dbReference type="InParanoid" id="H3A7N8"/>
<keyword evidence="1" id="KW-0479">Metal-binding</keyword>
<dbReference type="AlphaFoldDB" id="H3A7N8"/>
<evidence type="ECO:0000256" key="1">
    <source>
        <dbReference type="ARBA" id="ARBA00022723"/>
    </source>
</evidence>
<dbReference type="PROSITE" id="PS50119">
    <property type="entry name" value="ZF_BBOX"/>
    <property type="match status" value="1"/>
</dbReference>
<dbReference type="OMA" id="KEYMACE"/>
<sequence>MESNSSFSTLEDDLTCSLCQELFKDPVMMKCGHNFCRECVCEYWKGNTSQSCPTCRLDCTDSDIITSTAVENVVVSYKKKDNFKEKSDYICSEHGEVLKLYCLEDQEAICLVCLKSRKHENHKCLPVKEAAQEFKEELKKSLKPLQDTQQETTEIKEKYSMKYIQDQTDQTEKQIREDFVKLHEFLYEEEKNLLAELKKEKEEKEQKMRAMEESIVQKLTSVSKIIKDIQQKMDEEDQIFLKRVSHVLLKSFIKLLLTKTIVNTYSMYSVANLLLIIEQYCTGLITLDPNTAHSCLILSEDLTTVTLGSTKKNLPDNPERFDVFPCVLGSEGFTSGRHSWVVDVGNKTDWNLGVAKESVNRKGRIAMKPEYGYWVISLINGDQYIVSTKEWKELELENRPKKILVTLDYEVGKVSFYNADDETCIYTFIHNFTEKLFPLLNPCYNRDNLNGDPLRLCAL</sequence>
<dbReference type="Pfam" id="PF00622">
    <property type="entry name" value="SPRY"/>
    <property type="match status" value="1"/>
</dbReference>
<dbReference type="HOGENOM" id="CLU_013137_0_3_1"/>
<organism evidence="9 10">
    <name type="scientific">Latimeria chalumnae</name>
    <name type="common">Coelacanth</name>
    <dbReference type="NCBI Taxonomy" id="7897"/>
    <lineage>
        <taxon>Eukaryota</taxon>
        <taxon>Metazoa</taxon>
        <taxon>Chordata</taxon>
        <taxon>Craniata</taxon>
        <taxon>Vertebrata</taxon>
        <taxon>Euteleostomi</taxon>
        <taxon>Coelacanthiformes</taxon>
        <taxon>Coelacanthidae</taxon>
        <taxon>Latimeria</taxon>
    </lineage>
</organism>
<dbReference type="InterPro" id="IPR003879">
    <property type="entry name" value="Butyrophylin_SPRY"/>
</dbReference>
<dbReference type="InterPro" id="IPR003877">
    <property type="entry name" value="SPRY_dom"/>
</dbReference>
<dbReference type="Pfam" id="PF13445">
    <property type="entry name" value="zf-RING_UBOX"/>
    <property type="match status" value="1"/>
</dbReference>
<dbReference type="InterPro" id="IPR006574">
    <property type="entry name" value="PRY"/>
</dbReference>
<dbReference type="InterPro" id="IPR027370">
    <property type="entry name" value="Znf-RING_euk"/>
</dbReference>
<proteinExistence type="predicted"/>
<dbReference type="Ensembl" id="ENSLACT00000005708.1">
    <property type="protein sequence ID" value="ENSLACP00000005659.1"/>
    <property type="gene ID" value="ENSLACG00000005029.1"/>
</dbReference>
<dbReference type="Gene3D" id="3.30.40.10">
    <property type="entry name" value="Zinc/RING finger domain, C3HC4 (zinc finger)"/>
    <property type="match status" value="1"/>
</dbReference>
<evidence type="ECO:0000313" key="10">
    <source>
        <dbReference type="Proteomes" id="UP000008672"/>
    </source>
</evidence>
<dbReference type="SMART" id="SM00449">
    <property type="entry name" value="SPRY"/>
    <property type="match status" value="1"/>
</dbReference>
<reference evidence="9" key="3">
    <citation type="submission" date="2025-09" db="UniProtKB">
        <authorList>
            <consortium name="Ensembl"/>
        </authorList>
    </citation>
    <scope>IDENTIFICATION</scope>
</reference>
<dbReference type="PANTHER" id="PTHR24103">
    <property type="entry name" value="E3 UBIQUITIN-PROTEIN LIGASE TRIM"/>
    <property type="match status" value="1"/>
</dbReference>
<dbReference type="SMART" id="SM00184">
    <property type="entry name" value="RING"/>
    <property type="match status" value="1"/>
</dbReference>
<evidence type="ECO:0000259" key="7">
    <source>
        <dbReference type="PROSITE" id="PS50119"/>
    </source>
</evidence>
<dbReference type="FunFam" id="2.60.120.920:FF:000004">
    <property type="entry name" value="Butyrophilin subfamily 1 member A1"/>
    <property type="match status" value="1"/>
</dbReference>
<protein>
    <recommendedName>
        <fullName evidence="11">Tripartite motif containing 35</fullName>
    </recommendedName>
</protein>
<evidence type="ECO:0008006" key="11">
    <source>
        <dbReference type="Google" id="ProtNLM"/>
    </source>
</evidence>
<dbReference type="EMBL" id="AFYH01224618">
    <property type="status" value="NOT_ANNOTATED_CDS"/>
    <property type="molecule type" value="Genomic_DNA"/>
</dbReference>
<dbReference type="PROSITE" id="PS50089">
    <property type="entry name" value="ZF_RING_2"/>
    <property type="match status" value="1"/>
</dbReference>
<dbReference type="SUPFAM" id="SSF49899">
    <property type="entry name" value="Concanavalin A-like lectins/glucanases"/>
    <property type="match status" value="1"/>
</dbReference>
<dbReference type="InterPro" id="IPR017907">
    <property type="entry name" value="Znf_RING_CS"/>
</dbReference>
<dbReference type="Gene3D" id="3.30.160.60">
    <property type="entry name" value="Classic Zinc Finger"/>
    <property type="match status" value="1"/>
</dbReference>
<dbReference type="EMBL" id="AFYH01224617">
    <property type="status" value="NOT_ANNOTATED_CDS"/>
    <property type="molecule type" value="Genomic_DNA"/>
</dbReference>
<dbReference type="SUPFAM" id="SSF57850">
    <property type="entry name" value="RING/U-box"/>
    <property type="match status" value="1"/>
</dbReference>
<dbReference type="InterPro" id="IPR013083">
    <property type="entry name" value="Znf_RING/FYVE/PHD"/>
</dbReference>
<dbReference type="Proteomes" id="UP000008672">
    <property type="component" value="Unassembled WGS sequence"/>
</dbReference>
<dbReference type="eggNOG" id="KOG2177">
    <property type="taxonomic scope" value="Eukaryota"/>
</dbReference>
<dbReference type="PROSITE" id="PS50188">
    <property type="entry name" value="B302_SPRY"/>
    <property type="match status" value="1"/>
</dbReference>
<evidence type="ECO:0000259" key="6">
    <source>
        <dbReference type="PROSITE" id="PS50089"/>
    </source>
</evidence>
<dbReference type="InterPro" id="IPR043136">
    <property type="entry name" value="B30.2/SPRY_sf"/>
</dbReference>
<dbReference type="PROSITE" id="PS00518">
    <property type="entry name" value="ZF_RING_1"/>
    <property type="match status" value="1"/>
</dbReference>
<evidence type="ECO:0000256" key="4">
    <source>
        <dbReference type="PROSITE-ProRule" id="PRU00024"/>
    </source>
</evidence>
<feature type="domain" description="RING-type" evidence="6">
    <location>
        <begin position="16"/>
        <end position="56"/>
    </location>
</feature>
<evidence type="ECO:0000256" key="5">
    <source>
        <dbReference type="SAM" id="Coils"/>
    </source>
</evidence>
<dbReference type="Pfam" id="PF00643">
    <property type="entry name" value="zf-B_box"/>
    <property type="match status" value="1"/>
</dbReference>
<dbReference type="PRINTS" id="PR01407">
    <property type="entry name" value="BUTYPHLNCDUF"/>
</dbReference>
<evidence type="ECO:0000256" key="3">
    <source>
        <dbReference type="ARBA" id="ARBA00022833"/>
    </source>
</evidence>
<dbReference type="Gene3D" id="2.60.120.920">
    <property type="match status" value="1"/>
</dbReference>
<dbReference type="InterPro" id="IPR001841">
    <property type="entry name" value="Znf_RING"/>
</dbReference>
<dbReference type="SUPFAM" id="SSF57845">
    <property type="entry name" value="B-box zinc-binding domain"/>
    <property type="match status" value="1"/>
</dbReference>
<dbReference type="GO" id="GO:0008270">
    <property type="term" value="F:zinc ion binding"/>
    <property type="evidence" value="ECO:0007669"/>
    <property type="project" value="UniProtKB-KW"/>
</dbReference>
<evidence type="ECO:0000259" key="8">
    <source>
        <dbReference type="PROSITE" id="PS50188"/>
    </source>
</evidence>
<dbReference type="InterPro" id="IPR013320">
    <property type="entry name" value="ConA-like_dom_sf"/>
</dbReference>
<feature type="domain" description="B30.2/SPRY" evidence="8">
    <location>
        <begin position="265"/>
        <end position="459"/>
    </location>
</feature>
<name>H3A7N8_LATCH</name>
<evidence type="ECO:0000313" key="9">
    <source>
        <dbReference type="Ensembl" id="ENSLACP00000005659.1"/>
    </source>
</evidence>
<reference evidence="10" key="1">
    <citation type="submission" date="2011-08" db="EMBL/GenBank/DDBJ databases">
        <title>The draft genome of Latimeria chalumnae.</title>
        <authorList>
            <person name="Di Palma F."/>
            <person name="Alfoldi J."/>
            <person name="Johnson J."/>
            <person name="Berlin A."/>
            <person name="Gnerre S."/>
            <person name="Jaffe D."/>
            <person name="MacCallum I."/>
            <person name="Young S."/>
            <person name="Walker B.J."/>
            <person name="Lander E."/>
            <person name="Lindblad-Toh K."/>
        </authorList>
    </citation>
    <scope>NUCLEOTIDE SEQUENCE [LARGE SCALE GENOMIC DNA]</scope>
    <source>
        <strain evidence="10">Wild caught</strain>
    </source>
</reference>
<feature type="domain" description="B box-type" evidence="7">
    <location>
        <begin position="86"/>
        <end position="127"/>
    </location>
</feature>
<accession>H3A7N8</accession>
<feature type="coiled-coil region" evidence="5">
    <location>
        <begin position="180"/>
        <end position="217"/>
    </location>
</feature>